<evidence type="ECO:0000313" key="2">
    <source>
        <dbReference type="EMBL" id="HDD44995.1"/>
    </source>
</evidence>
<dbReference type="AlphaFoldDB" id="A0A7C0U3X9"/>
<accession>A0A7C0U3X9</accession>
<comment type="similarity">
    <text evidence="1">Belongs to the thymidylate synthase ThyX family.</text>
</comment>
<dbReference type="UniPathway" id="UPA00575"/>
<keyword evidence="1" id="KW-0545">Nucleotide biosynthesis</keyword>
<dbReference type="Pfam" id="PF02511">
    <property type="entry name" value="Thy1"/>
    <property type="match status" value="1"/>
</dbReference>
<sequence length="247" mass="28109">MPETQLKVELLSMTPNALAVIYTACRQCYSREDASEIFKKAVKGIPPIEEQEAFVRKIVASGHESVIEHVSFTFAVSGISRALSHQLVRHRIASYSQQSQRYVKIEDFFYIVPPSIAKDHELKKIYENTMKNLQETYKIIVNKLEKMGIKGEKAHQDARFVLPNACETKIVITMNCRSLLNFFALRCCERAQWEIRNLANAMLKICKEKLPAVFAEAGAKCERLGYCPEGKFSCGKMPLKEKVLGKK</sequence>
<feature type="binding site" evidence="1">
    <location>
        <position position="97"/>
    </location>
    <ligand>
        <name>FAD</name>
        <dbReference type="ChEBI" id="CHEBI:57692"/>
        <note>ligand shared between neighboring subunits</note>
    </ligand>
</feature>
<protein>
    <recommendedName>
        <fullName evidence="1">Flavin-dependent thymidylate synthase</fullName>
        <shortName evidence="1">FDTS</shortName>
        <ecNumber evidence="1">2.1.1.148</ecNumber>
    </recommendedName>
    <alternativeName>
        <fullName evidence="1">FAD-dependent thymidylate synthase</fullName>
    </alternativeName>
    <alternativeName>
        <fullName evidence="1">Thymidylate synthase ThyX</fullName>
        <shortName evidence="1">TS</shortName>
        <shortName evidence="1">TSase</shortName>
    </alternativeName>
</protein>
<comment type="caution">
    <text evidence="2">The sequence shown here is derived from an EMBL/GenBank/DDBJ whole genome shotgun (WGS) entry which is preliminary data.</text>
</comment>
<feature type="binding site" description="in other chain" evidence="1">
    <location>
        <begin position="97"/>
        <end position="101"/>
    </location>
    <ligand>
        <name>dUMP</name>
        <dbReference type="ChEBI" id="CHEBI:246422"/>
        <note>ligand shared between dimeric partners</note>
    </ligand>
</feature>
<dbReference type="Gene3D" id="3.30.1360.170">
    <property type="match status" value="1"/>
</dbReference>
<dbReference type="GO" id="GO:0006235">
    <property type="term" value="P:dTTP biosynthetic process"/>
    <property type="evidence" value="ECO:0007669"/>
    <property type="project" value="UniProtKB-UniRule"/>
</dbReference>
<dbReference type="GO" id="GO:0006231">
    <property type="term" value="P:dTMP biosynthetic process"/>
    <property type="evidence" value="ECO:0007669"/>
    <property type="project" value="UniProtKB-UniRule"/>
</dbReference>
<keyword evidence="1 2" id="KW-0808">Transferase</keyword>
<feature type="binding site" evidence="1">
    <location>
        <begin position="86"/>
        <end position="89"/>
    </location>
    <ligand>
        <name>dUMP</name>
        <dbReference type="ChEBI" id="CHEBI:246422"/>
        <note>ligand shared between dimeric partners</note>
    </ligand>
</feature>
<dbReference type="CDD" id="cd20175">
    <property type="entry name" value="ThyX"/>
    <property type="match status" value="1"/>
</dbReference>
<comment type="function">
    <text evidence="1">Catalyzes the reductive methylation of 2'-deoxyuridine-5'-monophosphate (dUMP) to 2'-deoxythymidine-5'-monophosphate (dTMP) while utilizing 5,10-methylenetetrahydrofolate (mTHF) as the methyl donor, and NADPH and FADH(2) as the reductant.</text>
</comment>
<organism evidence="2">
    <name type="scientific">Desulfofervidus auxilii</name>
    <dbReference type="NCBI Taxonomy" id="1621989"/>
    <lineage>
        <taxon>Bacteria</taxon>
        <taxon>Pseudomonadati</taxon>
        <taxon>Thermodesulfobacteriota</taxon>
        <taxon>Candidatus Desulfofervidia</taxon>
        <taxon>Candidatus Desulfofervidales</taxon>
        <taxon>Candidatus Desulfofervidaceae</taxon>
        <taxon>Candidatus Desulfofervidus</taxon>
    </lineage>
</organism>
<dbReference type="PANTHER" id="PTHR34934">
    <property type="entry name" value="FLAVIN-DEPENDENT THYMIDYLATE SYNTHASE"/>
    <property type="match status" value="1"/>
</dbReference>
<proteinExistence type="inferred from homology"/>
<feature type="binding site" evidence="1">
    <location>
        <begin position="175"/>
        <end position="177"/>
    </location>
    <ligand>
        <name>FAD</name>
        <dbReference type="ChEBI" id="CHEBI:57692"/>
        <note>ligand shared between neighboring subunits</note>
    </ligand>
</feature>
<feature type="active site" description="Involved in ionization of N3 of dUMP, leading to its activation" evidence="1">
    <location>
        <position position="186"/>
    </location>
</feature>
<dbReference type="InterPro" id="IPR036098">
    <property type="entry name" value="Thymidylate_synthase_ThyX_sf"/>
</dbReference>
<dbReference type="EC" id="2.1.1.148" evidence="1"/>
<reference evidence="2" key="1">
    <citation type="journal article" date="2020" name="mSystems">
        <title>Genome- and Community-Level Interaction Insights into Carbon Utilization and Element Cycling Functions of Hydrothermarchaeota in Hydrothermal Sediment.</title>
        <authorList>
            <person name="Zhou Z."/>
            <person name="Liu Y."/>
            <person name="Xu W."/>
            <person name="Pan J."/>
            <person name="Luo Z.H."/>
            <person name="Li M."/>
        </authorList>
    </citation>
    <scope>NUCLEOTIDE SEQUENCE [LARGE SCALE GENOMIC DNA]</scope>
    <source>
        <strain evidence="2">HyVt-233</strain>
    </source>
</reference>
<dbReference type="NCBIfam" id="TIGR02170">
    <property type="entry name" value="thyX"/>
    <property type="match status" value="1"/>
</dbReference>
<dbReference type="SUPFAM" id="SSF69796">
    <property type="entry name" value="Thymidylate synthase-complementing protein Thy1"/>
    <property type="match status" value="1"/>
</dbReference>
<keyword evidence="1" id="KW-0521">NADP</keyword>
<dbReference type="GO" id="GO:0004799">
    <property type="term" value="F:thymidylate synthase activity"/>
    <property type="evidence" value="ECO:0007669"/>
    <property type="project" value="TreeGrafter"/>
</dbReference>
<comment type="pathway">
    <text evidence="1">Pyrimidine metabolism; dTTP biosynthesis.</text>
</comment>
<dbReference type="EMBL" id="DRBS01000334">
    <property type="protein sequence ID" value="HDD44995.1"/>
    <property type="molecule type" value="Genomic_DNA"/>
</dbReference>
<dbReference type="InterPro" id="IPR003669">
    <property type="entry name" value="Thymidylate_synthase_ThyX"/>
</dbReference>
<name>A0A7C0U3X9_DESA2</name>
<dbReference type="GO" id="GO:0032259">
    <property type="term" value="P:methylation"/>
    <property type="evidence" value="ECO:0007669"/>
    <property type="project" value="UniProtKB-KW"/>
</dbReference>
<feature type="binding site" description="in other chain" evidence="1">
    <location>
        <position position="159"/>
    </location>
    <ligand>
        <name>dUMP</name>
        <dbReference type="ChEBI" id="CHEBI:246422"/>
        <note>ligand shared between dimeric partners</note>
    </ligand>
</feature>
<feature type="binding site" evidence="1">
    <location>
        <position position="186"/>
    </location>
    <ligand>
        <name>dUMP</name>
        <dbReference type="ChEBI" id="CHEBI:246422"/>
        <note>ligand shared between dimeric partners</note>
    </ligand>
</feature>
<gene>
    <name evidence="1" type="primary">thyX</name>
    <name evidence="2" type="ORF">ENG63_09090</name>
</gene>
<dbReference type="Proteomes" id="UP000886289">
    <property type="component" value="Unassembled WGS sequence"/>
</dbReference>
<keyword evidence="1 2" id="KW-0489">Methyltransferase</keyword>
<feature type="binding site" evidence="1">
    <location>
        <position position="181"/>
    </location>
    <ligand>
        <name>FAD</name>
        <dbReference type="ChEBI" id="CHEBI:57692"/>
        <note>ligand shared between neighboring subunits</note>
    </ligand>
</feature>
<comment type="catalytic activity">
    <reaction evidence="1">
        <text>dUMP + (6R)-5,10-methylene-5,6,7,8-tetrahydrofolate + NADPH + H(+) = dTMP + (6S)-5,6,7,8-tetrahydrofolate + NADP(+)</text>
        <dbReference type="Rhea" id="RHEA:29043"/>
        <dbReference type="ChEBI" id="CHEBI:15378"/>
        <dbReference type="ChEBI" id="CHEBI:15636"/>
        <dbReference type="ChEBI" id="CHEBI:57453"/>
        <dbReference type="ChEBI" id="CHEBI:57783"/>
        <dbReference type="ChEBI" id="CHEBI:58349"/>
        <dbReference type="ChEBI" id="CHEBI:63528"/>
        <dbReference type="ChEBI" id="CHEBI:246422"/>
        <dbReference type="EC" id="2.1.1.148"/>
    </reaction>
</comment>
<feature type="binding site" evidence="1">
    <location>
        <begin position="89"/>
        <end position="91"/>
    </location>
    <ligand>
        <name>FAD</name>
        <dbReference type="ChEBI" id="CHEBI:57692"/>
        <note>ligand shared between neighboring subunits</note>
    </ligand>
</feature>
<dbReference type="GO" id="GO:0050797">
    <property type="term" value="F:thymidylate synthase (FAD) activity"/>
    <property type="evidence" value="ECO:0007669"/>
    <property type="project" value="UniProtKB-UniRule"/>
</dbReference>
<dbReference type="GO" id="GO:0070402">
    <property type="term" value="F:NADPH binding"/>
    <property type="evidence" value="ECO:0007669"/>
    <property type="project" value="TreeGrafter"/>
</dbReference>
<comment type="subunit">
    <text evidence="1">Homotetramer.</text>
</comment>
<keyword evidence="1" id="KW-0274">FAD</keyword>
<evidence type="ECO:0000256" key="1">
    <source>
        <dbReference type="HAMAP-Rule" id="MF_01408"/>
    </source>
</evidence>
<dbReference type="HAMAP" id="MF_01408">
    <property type="entry name" value="ThyX"/>
    <property type="match status" value="1"/>
</dbReference>
<dbReference type="PROSITE" id="PS51331">
    <property type="entry name" value="THYX"/>
    <property type="match status" value="1"/>
</dbReference>
<dbReference type="PANTHER" id="PTHR34934:SF1">
    <property type="entry name" value="FLAVIN-DEPENDENT THYMIDYLATE SYNTHASE"/>
    <property type="match status" value="1"/>
</dbReference>
<feature type="binding site" evidence="1">
    <location>
        <position position="65"/>
    </location>
    <ligand>
        <name>FAD</name>
        <dbReference type="ChEBI" id="CHEBI:57692"/>
        <note>ligand shared between neighboring subunits</note>
    </ligand>
</feature>
<dbReference type="GO" id="GO:0050660">
    <property type="term" value="F:flavin adenine dinucleotide binding"/>
    <property type="evidence" value="ECO:0007669"/>
    <property type="project" value="UniProtKB-UniRule"/>
</dbReference>
<keyword evidence="1" id="KW-0285">Flavoprotein</keyword>
<comment type="cofactor">
    <cofactor evidence="1">
        <name>FAD</name>
        <dbReference type="ChEBI" id="CHEBI:57692"/>
    </cofactor>
    <text evidence="1">Binds 4 FAD per tetramer. Each FAD binding site is formed by three monomers.</text>
</comment>